<evidence type="ECO:0000313" key="2">
    <source>
        <dbReference type="EMBL" id="TGY55495.1"/>
    </source>
</evidence>
<accession>A0A4S2EII8</accession>
<dbReference type="InterPro" id="IPR010982">
    <property type="entry name" value="Lambda_DNA-bd_dom_sf"/>
</dbReference>
<feature type="domain" description="HTH cro/C1-type" evidence="1">
    <location>
        <begin position="5"/>
        <end position="58"/>
    </location>
</feature>
<comment type="caution">
    <text evidence="2">The sequence shown here is derived from an EMBL/GenBank/DDBJ whole genome shotgun (WGS) entry which is preliminary data.</text>
</comment>
<organism evidence="2 3">
    <name type="scientific">Ligilactobacillus murinus</name>
    <dbReference type="NCBI Taxonomy" id="1622"/>
    <lineage>
        <taxon>Bacteria</taxon>
        <taxon>Bacillati</taxon>
        <taxon>Bacillota</taxon>
        <taxon>Bacilli</taxon>
        <taxon>Lactobacillales</taxon>
        <taxon>Lactobacillaceae</taxon>
        <taxon>Ligilactobacillus</taxon>
    </lineage>
</organism>
<dbReference type="Pfam" id="PF01381">
    <property type="entry name" value="HTH_3"/>
    <property type="match status" value="1"/>
</dbReference>
<dbReference type="InterPro" id="IPR001387">
    <property type="entry name" value="Cro/C1-type_HTH"/>
</dbReference>
<dbReference type="CDD" id="cd00093">
    <property type="entry name" value="HTH_XRE"/>
    <property type="match status" value="1"/>
</dbReference>
<dbReference type="EMBL" id="SRYK01000021">
    <property type="protein sequence ID" value="TGY55495.1"/>
    <property type="molecule type" value="Genomic_DNA"/>
</dbReference>
<dbReference type="SUPFAM" id="SSF47413">
    <property type="entry name" value="lambda repressor-like DNA-binding domains"/>
    <property type="match status" value="1"/>
</dbReference>
<dbReference type="AlphaFoldDB" id="A0A4S2EII8"/>
<dbReference type="SMART" id="SM00530">
    <property type="entry name" value="HTH_XRE"/>
    <property type="match status" value="1"/>
</dbReference>
<dbReference type="PROSITE" id="PS50943">
    <property type="entry name" value="HTH_CROC1"/>
    <property type="match status" value="1"/>
</dbReference>
<name>A0A4S2EII8_9LACO</name>
<proteinExistence type="predicted"/>
<sequence>MWLKIEKELMRQKISVYRLAKNTGINQTTLQNYKNGTEPSFKNMCKIADALDISLDYFRDEGENKEND</sequence>
<protein>
    <submittedName>
        <fullName evidence="2">XRE family transcriptional regulator</fullName>
    </submittedName>
</protein>
<dbReference type="Gene3D" id="1.10.260.40">
    <property type="entry name" value="lambda repressor-like DNA-binding domains"/>
    <property type="match status" value="1"/>
</dbReference>
<dbReference type="Proteomes" id="UP000306855">
    <property type="component" value="Unassembled WGS sequence"/>
</dbReference>
<reference evidence="2 3" key="1">
    <citation type="submission" date="2019-04" db="EMBL/GenBank/DDBJ databases">
        <title>Microbes associate with the intestines of laboratory mice.</title>
        <authorList>
            <person name="Navarre W."/>
            <person name="Wong E."/>
            <person name="Huang K."/>
            <person name="Tropini C."/>
            <person name="Ng K."/>
            <person name="Yu B."/>
        </authorList>
    </citation>
    <scope>NUCLEOTIDE SEQUENCE [LARGE SCALE GENOMIC DNA]</scope>
    <source>
        <strain evidence="2 3">NM26_J9</strain>
    </source>
</reference>
<dbReference type="GO" id="GO:0003677">
    <property type="term" value="F:DNA binding"/>
    <property type="evidence" value="ECO:0007669"/>
    <property type="project" value="InterPro"/>
</dbReference>
<evidence type="ECO:0000313" key="3">
    <source>
        <dbReference type="Proteomes" id="UP000306855"/>
    </source>
</evidence>
<gene>
    <name evidence="2" type="ORF">E5340_05545</name>
</gene>
<evidence type="ECO:0000259" key="1">
    <source>
        <dbReference type="PROSITE" id="PS50943"/>
    </source>
</evidence>